<dbReference type="AlphaFoldDB" id="A0AAV6R5B3"/>
<evidence type="ECO:0000313" key="12">
    <source>
        <dbReference type="Proteomes" id="UP000693946"/>
    </source>
</evidence>
<keyword evidence="7" id="KW-0325">Glycoprotein</keyword>
<dbReference type="GO" id="GO:0004560">
    <property type="term" value="F:alpha-L-fucosidase activity"/>
    <property type="evidence" value="ECO:0007669"/>
    <property type="project" value="UniProtKB-EC"/>
</dbReference>
<keyword evidence="5 9" id="KW-0732">Signal</keyword>
<dbReference type="Pfam" id="PF01120">
    <property type="entry name" value="Alpha_L_fucos"/>
    <property type="match status" value="1"/>
</dbReference>
<dbReference type="GO" id="GO:0016139">
    <property type="term" value="P:glycoside catabolic process"/>
    <property type="evidence" value="ECO:0007669"/>
    <property type="project" value="TreeGrafter"/>
</dbReference>
<dbReference type="EMBL" id="JAGKHQ010000013">
    <property type="protein sequence ID" value="KAG7500358.1"/>
    <property type="molecule type" value="Genomic_DNA"/>
</dbReference>
<comment type="function">
    <text evidence="1 9">Alpha-L-fucosidase is responsible for hydrolyzing the alpha-1,6-linked fucose joined to the reducing-end N-acetylglucosamine of the carbohydrate moieties of glycoproteins.</text>
</comment>
<feature type="domain" description="Glycoside hydrolase family 29 N-terminal" evidence="10">
    <location>
        <begin position="25"/>
        <end position="361"/>
    </location>
</feature>
<evidence type="ECO:0000256" key="7">
    <source>
        <dbReference type="ARBA" id="ARBA00023180"/>
    </source>
</evidence>
<proteinExistence type="inferred from homology"/>
<feature type="chain" id="PRO_5045015933" description="Alpha-L-fucosidase" evidence="9">
    <location>
        <begin position="27"/>
        <end position="458"/>
    </location>
</feature>
<dbReference type="GO" id="GO:0006004">
    <property type="term" value="P:fucose metabolic process"/>
    <property type="evidence" value="ECO:0007669"/>
    <property type="project" value="TreeGrafter"/>
</dbReference>
<dbReference type="InterPro" id="IPR000933">
    <property type="entry name" value="Glyco_hydro_29"/>
</dbReference>
<keyword evidence="6 9" id="KW-0378">Hydrolase</keyword>
<feature type="signal peptide" evidence="9">
    <location>
        <begin position="1"/>
        <end position="26"/>
    </location>
</feature>
<evidence type="ECO:0000256" key="1">
    <source>
        <dbReference type="ARBA" id="ARBA00004071"/>
    </source>
</evidence>
<evidence type="ECO:0000256" key="4">
    <source>
        <dbReference type="ARBA" id="ARBA00012662"/>
    </source>
</evidence>
<evidence type="ECO:0000256" key="5">
    <source>
        <dbReference type="ARBA" id="ARBA00022729"/>
    </source>
</evidence>
<dbReference type="FunFam" id="3.20.20.80:FF:000027">
    <property type="entry name" value="Alpha-L-fucosidase"/>
    <property type="match status" value="1"/>
</dbReference>
<comment type="subunit">
    <text evidence="3 9">Homotetramer.</text>
</comment>
<gene>
    <name evidence="11" type="ORF">JOB18_016707</name>
</gene>
<dbReference type="GO" id="GO:0005764">
    <property type="term" value="C:lysosome"/>
    <property type="evidence" value="ECO:0007669"/>
    <property type="project" value="TreeGrafter"/>
</dbReference>
<sequence length="458" mass="52946">MMFLQMPPARCIPIFCVFSLFLVGKAARYEPDWASLDTRPLPKWYDEAKIGIFIHWGVFSVPSFGQFSEWFWYWWRSARRAEHVAFMKKNYPPDFKYTDFANDFHAEFFNPDAWADIFKASGARYVVFTSKHHEGFTNWPSAVSWNWNSVDVGPHRNLVGELAAAVRKKSLRLGLYHSLYEWYHPLYLMDKASGFKSQYFVAMKTLPELVDLVMTYKPDLIWSDGDWEAEDTYWNATHFLAWLYNDSPIKDEVITNDRWGKSCHCKHGGYYNCDDRYSPSTIPDHKWEKCQSIDTHSWGYRREMMLKELMNLPSIIKDMVTVVSMGGNYLLNIGPMSNGMIAPVFEERLRGLGAWLDINGEAIYASNVWRVQTENGTVDFRYTARNGTVYAIFFGDFPFILKLTTPKTSVATKVTLLDYPDKPLKWAPLTQSAGLLILMPVMPPSPGNSWTLKLEGVA</sequence>
<evidence type="ECO:0000256" key="8">
    <source>
        <dbReference type="ARBA" id="ARBA00023295"/>
    </source>
</evidence>
<dbReference type="PIRSF" id="PIRSF001092">
    <property type="entry name" value="Alpha-L-fucosidase"/>
    <property type="match status" value="1"/>
</dbReference>
<dbReference type="InterPro" id="IPR016286">
    <property type="entry name" value="FUC_metazoa-typ"/>
</dbReference>
<dbReference type="SMART" id="SM00812">
    <property type="entry name" value="Alpha_L_fucos"/>
    <property type="match status" value="1"/>
</dbReference>
<name>A0AAV6R5B3_SOLSE</name>
<comment type="similarity">
    <text evidence="2 9">Belongs to the glycosyl hydrolase 29 family.</text>
</comment>
<keyword evidence="8 9" id="KW-0326">Glycosidase</keyword>
<protein>
    <recommendedName>
        <fullName evidence="4 9">Alpha-L-fucosidase</fullName>
        <ecNumber evidence="4 9">3.2.1.51</ecNumber>
    </recommendedName>
</protein>
<evidence type="ECO:0000256" key="9">
    <source>
        <dbReference type="PIRNR" id="PIRNR001092"/>
    </source>
</evidence>
<dbReference type="EC" id="3.2.1.51" evidence="4 9"/>
<evidence type="ECO:0000313" key="11">
    <source>
        <dbReference type="EMBL" id="KAG7500358.1"/>
    </source>
</evidence>
<comment type="caution">
    <text evidence="11">The sequence shown here is derived from an EMBL/GenBank/DDBJ whole genome shotgun (WGS) entry which is preliminary data.</text>
</comment>
<dbReference type="Proteomes" id="UP000693946">
    <property type="component" value="Linkage Group LG20"/>
</dbReference>
<comment type="catalytic activity">
    <reaction evidence="9">
        <text>an alpha-L-fucoside + H2O = L-fucose + an alcohol</text>
        <dbReference type="Rhea" id="RHEA:12288"/>
        <dbReference type="ChEBI" id="CHEBI:2181"/>
        <dbReference type="ChEBI" id="CHEBI:15377"/>
        <dbReference type="ChEBI" id="CHEBI:28349"/>
        <dbReference type="ChEBI" id="CHEBI:30879"/>
        <dbReference type="EC" id="3.2.1.51"/>
    </reaction>
</comment>
<reference evidence="11 12" key="1">
    <citation type="journal article" date="2021" name="Sci. Rep.">
        <title>Chromosome anchoring in Senegalese sole (Solea senegalensis) reveals sex-associated markers and genome rearrangements in flatfish.</title>
        <authorList>
            <person name="Guerrero-Cozar I."/>
            <person name="Gomez-Garrido J."/>
            <person name="Berbel C."/>
            <person name="Martinez-Blanch J.F."/>
            <person name="Alioto T."/>
            <person name="Claros M.G."/>
            <person name="Gagnaire P.A."/>
            <person name="Manchado M."/>
        </authorList>
    </citation>
    <scope>NUCLEOTIDE SEQUENCE [LARGE SCALE GENOMIC DNA]</scope>
    <source>
        <strain evidence="11">Sse05_10M</strain>
    </source>
</reference>
<accession>A0AAV6R5B3</accession>
<organism evidence="11 12">
    <name type="scientific">Solea senegalensis</name>
    <name type="common">Senegalese sole</name>
    <dbReference type="NCBI Taxonomy" id="28829"/>
    <lineage>
        <taxon>Eukaryota</taxon>
        <taxon>Metazoa</taxon>
        <taxon>Chordata</taxon>
        <taxon>Craniata</taxon>
        <taxon>Vertebrata</taxon>
        <taxon>Euteleostomi</taxon>
        <taxon>Actinopterygii</taxon>
        <taxon>Neopterygii</taxon>
        <taxon>Teleostei</taxon>
        <taxon>Neoteleostei</taxon>
        <taxon>Acanthomorphata</taxon>
        <taxon>Carangaria</taxon>
        <taxon>Pleuronectiformes</taxon>
        <taxon>Pleuronectoidei</taxon>
        <taxon>Soleidae</taxon>
        <taxon>Solea</taxon>
    </lineage>
</organism>
<evidence type="ECO:0000259" key="10">
    <source>
        <dbReference type="Pfam" id="PF01120"/>
    </source>
</evidence>
<dbReference type="PANTHER" id="PTHR10030:SF2">
    <property type="entry name" value="TISSUE ALPHA-L-FUCOSIDASE"/>
    <property type="match status" value="1"/>
</dbReference>
<dbReference type="InterPro" id="IPR057739">
    <property type="entry name" value="Glyco_hydro_29_N"/>
</dbReference>
<evidence type="ECO:0000256" key="2">
    <source>
        <dbReference type="ARBA" id="ARBA00007951"/>
    </source>
</evidence>
<evidence type="ECO:0000256" key="6">
    <source>
        <dbReference type="ARBA" id="ARBA00022801"/>
    </source>
</evidence>
<evidence type="ECO:0000256" key="3">
    <source>
        <dbReference type="ARBA" id="ARBA00011881"/>
    </source>
</evidence>
<keyword evidence="12" id="KW-1185">Reference proteome</keyword>
<dbReference type="PANTHER" id="PTHR10030">
    <property type="entry name" value="ALPHA-L-FUCOSIDASE"/>
    <property type="match status" value="1"/>
</dbReference>